<dbReference type="PROSITE" id="PS50943">
    <property type="entry name" value="HTH_CROC1"/>
    <property type="match status" value="1"/>
</dbReference>
<dbReference type="InterPro" id="IPR010982">
    <property type="entry name" value="Lambda_DNA-bd_dom_sf"/>
</dbReference>
<dbReference type="Gene3D" id="1.10.260.40">
    <property type="entry name" value="lambda repressor-like DNA-binding domains"/>
    <property type="match status" value="1"/>
</dbReference>
<keyword evidence="3" id="KW-1185">Reference proteome</keyword>
<dbReference type="SMART" id="SM00530">
    <property type="entry name" value="HTH_XRE"/>
    <property type="match status" value="1"/>
</dbReference>
<evidence type="ECO:0000259" key="1">
    <source>
        <dbReference type="PROSITE" id="PS50943"/>
    </source>
</evidence>
<dbReference type="EMBL" id="CP003470">
    <property type="protein sequence ID" value="AGG88814.1"/>
    <property type="molecule type" value="Genomic_DNA"/>
</dbReference>
<dbReference type="eggNOG" id="COG1396">
    <property type="taxonomic scope" value="Bacteria"/>
</dbReference>
<evidence type="ECO:0000313" key="3">
    <source>
        <dbReference type="Proteomes" id="UP000011859"/>
    </source>
</evidence>
<dbReference type="Proteomes" id="UP000011859">
    <property type="component" value="Chromosome"/>
</dbReference>
<accession>M4NDL0</accession>
<dbReference type="STRING" id="666685.R2APBS1_1684"/>
<dbReference type="HOGENOM" id="CLU_066192_10_1_6"/>
<dbReference type="AlphaFoldDB" id="M4NDL0"/>
<evidence type="ECO:0000313" key="2">
    <source>
        <dbReference type="EMBL" id="AGG88814.1"/>
    </source>
</evidence>
<feature type="domain" description="HTH cro/C1-type" evidence="1">
    <location>
        <begin position="15"/>
        <end position="73"/>
    </location>
</feature>
<dbReference type="KEGG" id="rhd:R2APBS1_1684"/>
<proteinExistence type="predicted"/>
<dbReference type="InterPro" id="IPR001387">
    <property type="entry name" value="Cro/C1-type_HTH"/>
</dbReference>
<sequence>MPRPREPSSIFSKRLKQARQDAGLSQKELGILAGLDPFVASTRINRYEQDVHATDQATAKRLAKALGVPLAYLYADNERLARMIRAFSALDATEQERLLKEIEPVNKPSA</sequence>
<dbReference type="CDD" id="cd00093">
    <property type="entry name" value="HTH_XRE"/>
    <property type="match status" value="1"/>
</dbReference>
<dbReference type="RefSeq" id="WP_015447567.1">
    <property type="nucleotide sequence ID" value="NC_020541.1"/>
</dbReference>
<name>M4NDL0_9GAMM</name>
<reference evidence="2 3" key="1">
    <citation type="submission" date="2012-04" db="EMBL/GenBank/DDBJ databases">
        <title>Complete genome of Rhodanobacter sp. 2APBS1.</title>
        <authorList>
            <consortium name="US DOE Joint Genome Institute"/>
            <person name="Huntemann M."/>
            <person name="Wei C.-L."/>
            <person name="Han J."/>
            <person name="Detter J.C."/>
            <person name="Han C."/>
            <person name="Tapia R."/>
            <person name="Munk A.C.C."/>
            <person name="Chen A."/>
            <person name="Krypides N."/>
            <person name="Mavromatis K."/>
            <person name="Markowitz V."/>
            <person name="Szeto E."/>
            <person name="Ivanova N."/>
            <person name="Mikhailova N."/>
            <person name="Ovchinnikova G."/>
            <person name="Pagani I."/>
            <person name="Pati A."/>
            <person name="Goodwin L."/>
            <person name="Peters L."/>
            <person name="Pitluck S."/>
            <person name="Woyke T."/>
            <person name="Prakash O."/>
            <person name="Elkins J."/>
            <person name="Brown S."/>
            <person name="Palumbo A."/>
            <person name="Hemme C."/>
            <person name="Zhou J."/>
            <person name="Watson D."/>
            <person name="Jardine P."/>
            <person name="Kostka J."/>
            <person name="Green S."/>
        </authorList>
    </citation>
    <scope>NUCLEOTIDE SEQUENCE [LARGE SCALE GENOMIC DNA]</scope>
    <source>
        <strain evidence="2 3">2APBS1</strain>
    </source>
</reference>
<protein>
    <submittedName>
        <fullName evidence="2">Putative transcription factor, MBF1 like protein</fullName>
    </submittedName>
</protein>
<dbReference type="OrthoDB" id="6006530at2"/>
<dbReference type="SUPFAM" id="SSF47413">
    <property type="entry name" value="lambda repressor-like DNA-binding domains"/>
    <property type="match status" value="1"/>
</dbReference>
<organism evidence="2 3">
    <name type="scientific">Rhodanobacter denitrificans</name>
    <dbReference type="NCBI Taxonomy" id="666685"/>
    <lineage>
        <taxon>Bacteria</taxon>
        <taxon>Pseudomonadati</taxon>
        <taxon>Pseudomonadota</taxon>
        <taxon>Gammaproteobacteria</taxon>
        <taxon>Lysobacterales</taxon>
        <taxon>Rhodanobacteraceae</taxon>
        <taxon>Rhodanobacter</taxon>
    </lineage>
</organism>
<dbReference type="GO" id="GO:0003677">
    <property type="term" value="F:DNA binding"/>
    <property type="evidence" value="ECO:0007669"/>
    <property type="project" value="InterPro"/>
</dbReference>
<dbReference type="Pfam" id="PF01381">
    <property type="entry name" value="HTH_3"/>
    <property type="match status" value="1"/>
</dbReference>
<gene>
    <name evidence="2" type="ORF">R2APBS1_1684</name>
</gene>